<reference evidence="2" key="1">
    <citation type="submission" date="2024-02" db="EMBL/GenBank/DDBJ databases">
        <authorList>
            <consortium name="ELIXIR-Norway"/>
            <consortium name="Elixir Norway"/>
        </authorList>
    </citation>
    <scope>NUCLEOTIDE SEQUENCE</scope>
</reference>
<evidence type="ECO:0000313" key="2">
    <source>
        <dbReference type="EMBL" id="CAK9264935.1"/>
    </source>
</evidence>
<feature type="compositionally biased region" description="Polar residues" evidence="1">
    <location>
        <begin position="28"/>
        <end position="37"/>
    </location>
</feature>
<organism evidence="2 3">
    <name type="scientific">Sphagnum jensenii</name>
    <dbReference type="NCBI Taxonomy" id="128206"/>
    <lineage>
        <taxon>Eukaryota</taxon>
        <taxon>Viridiplantae</taxon>
        <taxon>Streptophyta</taxon>
        <taxon>Embryophyta</taxon>
        <taxon>Bryophyta</taxon>
        <taxon>Sphagnophytina</taxon>
        <taxon>Sphagnopsida</taxon>
        <taxon>Sphagnales</taxon>
        <taxon>Sphagnaceae</taxon>
        <taxon>Sphagnum</taxon>
    </lineage>
</organism>
<feature type="compositionally biased region" description="Low complexity" evidence="1">
    <location>
        <begin position="152"/>
        <end position="179"/>
    </location>
</feature>
<feature type="compositionally biased region" description="Polar residues" evidence="1">
    <location>
        <begin position="89"/>
        <end position="102"/>
    </location>
</feature>
<feature type="region of interest" description="Disordered" evidence="1">
    <location>
        <begin position="1"/>
        <end position="243"/>
    </location>
</feature>
<feature type="compositionally biased region" description="Low complexity" evidence="1">
    <location>
        <begin position="12"/>
        <end position="27"/>
    </location>
</feature>
<proteinExistence type="predicted"/>
<sequence length="367" mass="39849">MVRKKKQDNKESSSASTSAGPSSTVSSRAPTRPTSPRVQPHAAGPGPGAPKEEPEDSGWSQVETKKKASGKVVASSSQQPYSGGYGRGNSPQQWDNRSQPRASTFEESRIPQGPTPHGNQGDDSRNAPQRGGQAWNQRDRPEDFPQLGGGPAPQQRGQQRVPQGPVPQQRVAQGPAPQAHGGGLAPKQPPPIQVPYSQQQQPESSSSAPQPVVSMWGSLPSDPSSSSQGEASGFVTTSPPSSPSLLTSLAHKLEETFKIAKDIKDTILGPSFSDLRVPPRPTKPGTAGQANIYFANHFKVLDRFTFPTIYQNEFKTDHKLDKVMIRKLVRNWSENLNCAFVFDGMETVYSPSFQPKEQQHTHQRTHE</sequence>
<dbReference type="Proteomes" id="UP001497444">
    <property type="component" value="Chromosome 17"/>
</dbReference>
<evidence type="ECO:0000313" key="3">
    <source>
        <dbReference type="Proteomes" id="UP001497444"/>
    </source>
</evidence>
<feature type="compositionally biased region" description="Low complexity" evidence="1">
    <location>
        <begin position="70"/>
        <end position="82"/>
    </location>
</feature>
<protein>
    <submittedName>
        <fullName evidence="2">Uncharacterized protein</fullName>
    </submittedName>
</protein>
<evidence type="ECO:0000256" key="1">
    <source>
        <dbReference type="SAM" id="MobiDB-lite"/>
    </source>
</evidence>
<gene>
    <name evidence="2" type="ORF">CSSPJE1EN1_LOCUS10413</name>
</gene>
<name>A0ABP0WDL6_9BRYO</name>
<feature type="compositionally biased region" description="Low complexity" evidence="1">
    <location>
        <begin position="194"/>
        <end position="243"/>
    </location>
</feature>
<keyword evidence="3" id="KW-1185">Reference proteome</keyword>
<accession>A0ABP0WDL6</accession>
<dbReference type="EMBL" id="OZ020112">
    <property type="protein sequence ID" value="CAK9264935.1"/>
    <property type="molecule type" value="Genomic_DNA"/>
</dbReference>